<dbReference type="AlphaFoldDB" id="A0A1T4SSJ3"/>
<name>A0A1T4SSJ3_9HYPH</name>
<proteinExistence type="predicted"/>
<organism evidence="1 2">
    <name type="scientific">Consotaella salsifontis</name>
    <dbReference type="NCBI Taxonomy" id="1365950"/>
    <lineage>
        <taxon>Bacteria</taxon>
        <taxon>Pseudomonadati</taxon>
        <taxon>Pseudomonadota</taxon>
        <taxon>Alphaproteobacteria</taxon>
        <taxon>Hyphomicrobiales</taxon>
        <taxon>Aurantimonadaceae</taxon>
        <taxon>Consotaella</taxon>
    </lineage>
</organism>
<reference evidence="1 2" key="1">
    <citation type="submission" date="2017-02" db="EMBL/GenBank/DDBJ databases">
        <authorList>
            <person name="Peterson S.W."/>
        </authorList>
    </citation>
    <scope>NUCLEOTIDE SEQUENCE [LARGE SCALE GENOMIC DNA]</scope>
    <source>
        <strain evidence="1 2">USBA 369</strain>
    </source>
</reference>
<dbReference type="OrthoDB" id="8445121at2"/>
<keyword evidence="2" id="KW-1185">Reference proteome</keyword>
<dbReference type="Proteomes" id="UP000190135">
    <property type="component" value="Unassembled WGS sequence"/>
</dbReference>
<sequence>MYFSHVTLDTGHRARQPREAVADTVIEMMRPILDSALTGGKPAVPGCEGYHLASSHATRNTMLATLYHDDGTPILTTAVCLKSRDGPKLWRMLHERPLATRPDDPPPAPWIADRLEPGAMAHPDALAWTGDFSRCLAWAWAEYDR</sequence>
<dbReference type="STRING" id="1365950.SAMN05428963_113121"/>
<protein>
    <submittedName>
        <fullName evidence="1">Uncharacterized protein</fullName>
    </submittedName>
</protein>
<gene>
    <name evidence="1" type="ORF">SAMN05428963_113121</name>
</gene>
<evidence type="ECO:0000313" key="2">
    <source>
        <dbReference type="Proteomes" id="UP000190135"/>
    </source>
</evidence>
<dbReference type="RefSeq" id="WP_131829948.1">
    <property type="nucleotide sequence ID" value="NZ_FUXL01000013.1"/>
</dbReference>
<evidence type="ECO:0000313" key="1">
    <source>
        <dbReference type="EMBL" id="SKA31126.1"/>
    </source>
</evidence>
<dbReference type="EMBL" id="FUXL01000013">
    <property type="protein sequence ID" value="SKA31126.1"/>
    <property type="molecule type" value="Genomic_DNA"/>
</dbReference>
<accession>A0A1T4SSJ3</accession>